<feature type="transmembrane region" description="Helical" evidence="9">
    <location>
        <begin position="693"/>
        <end position="713"/>
    </location>
</feature>
<reference evidence="13" key="2">
    <citation type="submission" date="2025-08" db="UniProtKB">
        <authorList>
            <consortium name="Ensembl"/>
        </authorList>
    </citation>
    <scope>IDENTIFICATION</scope>
    <source>
        <strain evidence="13">2N</strain>
    </source>
</reference>
<name>H0V5K5_CAVPO</name>
<dbReference type="InterPro" id="IPR001590">
    <property type="entry name" value="Peptidase_M12B"/>
</dbReference>
<evidence type="ECO:0000313" key="14">
    <source>
        <dbReference type="Proteomes" id="UP000005447"/>
    </source>
</evidence>
<gene>
    <name evidence="13" type="primary">LOC100379227</name>
</gene>
<reference evidence="14" key="1">
    <citation type="journal article" date="2011" name="Nature">
        <title>A high-resolution map of human evolutionary constraint using 29 mammals.</title>
        <authorList>
            <person name="Lindblad-Toh K."/>
            <person name="Garber M."/>
            <person name="Zuk O."/>
            <person name="Lin M.F."/>
            <person name="Parker B.J."/>
            <person name="Washietl S."/>
            <person name="Kheradpour P."/>
            <person name="Ernst J."/>
            <person name="Jordan G."/>
            <person name="Mauceli E."/>
            <person name="Ward L.D."/>
            <person name="Lowe C.B."/>
            <person name="Holloway A.K."/>
            <person name="Clamp M."/>
            <person name="Gnerre S."/>
            <person name="Alfoldi J."/>
            <person name="Beal K."/>
            <person name="Chang J."/>
            <person name="Clawson H."/>
            <person name="Cuff J."/>
            <person name="Di Palma F."/>
            <person name="Fitzgerald S."/>
            <person name="Flicek P."/>
            <person name="Guttman M."/>
            <person name="Hubisz M.J."/>
            <person name="Jaffe D.B."/>
            <person name="Jungreis I."/>
            <person name="Kent W.J."/>
            <person name="Kostka D."/>
            <person name="Lara M."/>
            <person name="Martins A.L."/>
            <person name="Massingham T."/>
            <person name="Moltke I."/>
            <person name="Raney B.J."/>
            <person name="Rasmussen M.D."/>
            <person name="Robinson J."/>
            <person name="Stark A."/>
            <person name="Vilella A.J."/>
            <person name="Wen J."/>
            <person name="Xie X."/>
            <person name="Zody M.C."/>
            <person name="Baldwin J."/>
            <person name="Bloom T."/>
            <person name="Chin C.W."/>
            <person name="Heiman D."/>
            <person name="Nicol R."/>
            <person name="Nusbaum C."/>
            <person name="Young S."/>
            <person name="Wilkinson J."/>
            <person name="Worley K.C."/>
            <person name="Kovar C.L."/>
            <person name="Muzny D.M."/>
            <person name="Gibbs R.A."/>
            <person name="Cree A."/>
            <person name="Dihn H.H."/>
            <person name="Fowler G."/>
            <person name="Jhangiani S."/>
            <person name="Joshi V."/>
            <person name="Lee S."/>
            <person name="Lewis L.R."/>
            <person name="Nazareth L.V."/>
            <person name="Okwuonu G."/>
            <person name="Santibanez J."/>
            <person name="Warren W.C."/>
            <person name="Mardis E.R."/>
            <person name="Weinstock G.M."/>
            <person name="Wilson R.K."/>
            <person name="Delehaunty K."/>
            <person name="Dooling D."/>
            <person name="Fronik C."/>
            <person name="Fulton L."/>
            <person name="Fulton B."/>
            <person name="Graves T."/>
            <person name="Minx P."/>
            <person name="Sodergren E."/>
            <person name="Birney E."/>
            <person name="Margulies E.H."/>
            <person name="Herrero J."/>
            <person name="Green E.D."/>
            <person name="Haussler D."/>
            <person name="Siepel A."/>
            <person name="Goldman N."/>
            <person name="Pollard K.S."/>
            <person name="Pedersen J.S."/>
            <person name="Lander E.S."/>
            <person name="Kellis M."/>
        </authorList>
    </citation>
    <scope>NUCLEOTIDE SEQUENCE [LARGE SCALE GENOMIC DNA]</scope>
    <source>
        <strain evidence="14">2N</strain>
    </source>
</reference>
<evidence type="ECO:0000256" key="9">
    <source>
        <dbReference type="SAM" id="Phobius"/>
    </source>
</evidence>
<dbReference type="VEuPathDB" id="HostDB:ENSCPOG00000005484"/>
<dbReference type="InterPro" id="IPR036436">
    <property type="entry name" value="Disintegrin_dom_sf"/>
</dbReference>
<accession>H0V5K5</accession>
<keyword evidence="14" id="KW-1185">Reference proteome</keyword>
<dbReference type="EMBL" id="AAKN02048448">
    <property type="status" value="NOT_ANNOTATED_CDS"/>
    <property type="molecule type" value="Genomic_DNA"/>
</dbReference>
<evidence type="ECO:0000313" key="13">
    <source>
        <dbReference type="Ensembl" id="ENSCPOP00000004938.2"/>
    </source>
</evidence>
<dbReference type="eggNOG" id="KOG3607">
    <property type="taxonomic scope" value="Eukaryota"/>
</dbReference>
<dbReference type="FunCoup" id="H0V5K5">
    <property type="interactions" value="14"/>
</dbReference>
<dbReference type="HOGENOM" id="CLU_012714_4_0_1"/>
<dbReference type="InterPro" id="IPR034027">
    <property type="entry name" value="Reprolysin_adamalysin"/>
</dbReference>
<comment type="subcellular location">
    <subcellularLocation>
        <location evidence="1">Membrane</location>
        <topology evidence="1">Single-pass membrane protein</topology>
    </subcellularLocation>
</comment>
<dbReference type="Pfam" id="PF08516">
    <property type="entry name" value="ADAM_CR"/>
    <property type="match status" value="1"/>
</dbReference>
<sequence>MRMADRHRSLRAPLLLLGLWALLGPVQAFPDHPSWRYVSAEVVIPRRHTHSGKGLQVAGRLSYSLRFGGQRHIIHLQRNTRFQPKNLPVITQNDQGALQMEHPYIPLDCSYIGYVEEVPYSMANIDTCYGGLEGIMKLDDLTYEIKPLQDSLIFEHIVSQIVADVNETQPRRRPADKRPSPLDGAKGAPETRIPSKVYVYHPVILKGFIQSPNEVYLKFGSNRTNTIKFMLRFGGAVKAIVENISIIFIVNGLSIYDTGDPLQINDFRVPDGTVFQHYQRTFYLSMRPNIAFLILLQGPYELDVAPPYYGVCNDKHLIFLGLRGRHYFLGAVIGAHQLGRAFGLFYDEAFCQCQRRATCVMFKHPVLTDAFSNCSYVHLAHIIGGLTLWCLYFTSFTYYNETETKFFCGNRIVDEGELCDCGTFKQCYTNPCCQTTCMFTAGSICDGQDCCTNCTYSPSGTLCRPIRNICDLPEYCTGSQLTCPENLYMQDGTPCTEEGYCYQGNCSDLTIHCREIFGEKAMKGELDCYQINLKGNRFGHCRRRASQKSHIACATTDVGCGRLQCSNVTHLPRLQEHVSFHQSKFGNSWCFGVDEHRETQTLDVGFVRDGALCAPGKYCLNTYCSGSVPSISYDCEPQKCNFRGICNNKKECHCHIGWDPPLCKTKGAGGSESSGPPPHLMRTVSQSIEPVRLLRIIFGRIYAFIAVLLLGVATNVRSIKTITVPEGPAPEAPPPT</sequence>
<evidence type="ECO:0000256" key="2">
    <source>
        <dbReference type="ARBA" id="ARBA00022692"/>
    </source>
</evidence>
<evidence type="ECO:0000256" key="8">
    <source>
        <dbReference type="SAM" id="MobiDB-lite"/>
    </source>
</evidence>
<dbReference type="GO" id="GO:0004222">
    <property type="term" value="F:metalloendopeptidase activity"/>
    <property type="evidence" value="ECO:0007669"/>
    <property type="project" value="InterPro"/>
</dbReference>
<dbReference type="PROSITE" id="PS50215">
    <property type="entry name" value="ADAM_MEPRO"/>
    <property type="match status" value="1"/>
</dbReference>
<dbReference type="GeneTree" id="ENSGT00940000162296"/>
<dbReference type="InterPro" id="IPR000742">
    <property type="entry name" value="EGF"/>
</dbReference>
<dbReference type="SMART" id="SM00608">
    <property type="entry name" value="ACR"/>
    <property type="match status" value="1"/>
</dbReference>
<protein>
    <submittedName>
        <fullName evidence="13">Uncharacterized protein</fullName>
    </submittedName>
</protein>
<dbReference type="OMA" id="FGHCKRE"/>
<dbReference type="Ensembl" id="ENSCPOT00000005543.3">
    <property type="protein sequence ID" value="ENSCPOP00000004938.2"/>
    <property type="gene ID" value="ENSCPOG00000005484.4"/>
</dbReference>
<dbReference type="InterPro" id="IPR002870">
    <property type="entry name" value="Peptidase_M12B_N"/>
</dbReference>
<comment type="caution">
    <text evidence="7">Lacks conserved residue(s) required for the propagation of feature annotation.</text>
</comment>
<evidence type="ECO:0000256" key="7">
    <source>
        <dbReference type="PROSITE-ProRule" id="PRU00276"/>
    </source>
</evidence>
<dbReference type="Pfam" id="PF01421">
    <property type="entry name" value="Reprolysin"/>
    <property type="match status" value="1"/>
</dbReference>
<dbReference type="PROSITE" id="PS01186">
    <property type="entry name" value="EGF_2"/>
    <property type="match status" value="1"/>
</dbReference>
<feature type="domain" description="Peptidase M12B" evidence="12">
    <location>
        <begin position="203"/>
        <end position="395"/>
    </location>
</feature>
<feature type="region of interest" description="Disordered" evidence="8">
    <location>
        <begin position="168"/>
        <end position="189"/>
    </location>
</feature>
<dbReference type="SUPFAM" id="SSF55486">
    <property type="entry name" value="Metalloproteases ('zincins'), catalytic domain"/>
    <property type="match status" value="1"/>
</dbReference>
<evidence type="ECO:0000256" key="6">
    <source>
        <dbReference type="PROSITE-ProRule" id="PRU00068"/>
    </source>
</evidence>
<dbReference type="Gene3D" id="3.40.390.10">
    <property type="entry name" value="Collagenase (Catalytic Domain)"/>
    <property type="match status" value="1"/>
</dbReference>
<dbReference type="FunFam" id="4.10.70.10:FF:000001">
    <property type="entry name" value="Disintegrin and metalloproteinase domain-containing protein 22"/>
    <property type="match status" value="1"/>
</dbReference>
<feature type="domain" description="Disintegrin" evidence="11">
    <location>
        <begin position="405"/>
        <end position="491"/>
    </location>
</feature>
<dbReference type="Proteomes" id="UP000005447">
    <property type="component" value="Unassembled WGS sequence"/>
</dbReference>
<evidence type="ECO:0000259" key="12">
    <source>
        <dbReference type="PROSITE" id="PS50215"/>
    </source>
</evidence>
<keyword evidence="10" id="KW-0732">Signal</keyword>
<organism evidence="13 14">
    <name type="scientific">Cavia porcellus</name>
    <name type="common">Guinea pig</name>
    <dbReference type="NCBI Taxonomy" id="10141"/>
    <lineage>
        <taxon>Eukaryota</taxon>
        <taxon>Metazoa</taxon>
        <taxon>Chordata</taxon>
        <taxon>Craniata</taxon>
        <taxon>Vertebrata</taxon>
        <taxon>Euteleostomi</taxon>
        <taxon>Mammalia</taxon>
        <taxon>Eutheria</taxon>
        <taxon>Euarchontoglires</taxon>
        <taxon>Glires</taxon>
        <taxon>Rodentia</taxon>
        <taxon>Hystricomorpha</taxon>
        <taxon>Caviidae</taxon>
        <taxon>Cavia</taxon>
    </lineage>
</organism>
<reference evidence="13" key="3">
    <citation type="submission" date="2025-09" db="UniProtKB">
        <authorList>
            <consortium name="Ensembl"/>
        </authorList>
    </citation>
    <scope>IDENTIFICATION</scope>
    <source>
        <strain evidence="13">2N</strain>
    </source>
</reference>
<evidence type="ECO:0000256" key="4">
    <source>
        <dbReference type="ARBA" id="ARBA00023136"/>
    </source>
</evidence>
<dbReference type="GO" id="GO:0009897">
    <property type="term" value="C:external side of plasma membrane"/>
    <property type="evidence" value="ECO:0007669"/>
    <property type="project" value="TreeGrafter"/>
</dbReference>
<feature type="disulfide bond" evidence="6">
    <location>
        <begin position="463"/>
        <end position="483"/>
    </location>
</feature>
<dbReference type="InParanoid" id="H0V5K5"/>
<dbReference type="GO" id="GO:0008584">
    <property type="term" value="P:male gonad development"/>
    <property type="evidence" value="ECO:0007669"/>
    <property type="project" value="TreeGrafter"/>
</dbReference>
<dbReference type="PROSITE" id="PS50214">
    <property type="entry name" value="DISINTEGRIN_2"/>
    <property type="match status" value="1"/>
</dbReference>
<feature type="signal peptide" evidence="10">
    <location>
        <begin position="1"/>
        <end position="28"/>
    </location>
</feature>
<dbReference type="GO" id="GO:1990913">
    <property type="term" value="C:sperm head plasma membrane"/>
    <property type="evidence" value="ECO:0007669"/>
    <property type="project" value="TreeGrafter"/>
</dbReference>
<dbReference type="Pfam" id="PF00200">
    <property type="entry name" value="Disintegrin"/>
    <property type="match status" value="1"/>
</dbReference>
<evidence type="ECO:0000256" key="10">
    <source>
        <dbReference type="SAM" id="SignalP"/>
    </source>
</evidence>
<dbReference type="CDD" id="cd04269">
    <property type="entry name" value="ZnMc_adamalysin_II_like"/>
    <property type="match status" value="1"/>
</dbReference>
<keyword evidence="2 9" id="KW-0812">Transmembrane</keyword>
<dbReference type="GO" id="GO:0006508">
    <property type="term" value="P:proteolysis"/>
    <property type="evidence" value="ECO:0007669"/>
    <property type="project" value="InterPro"/>
</dbReference>
<dbReference type="PANTHER" id="PTHR11905">
    <property type="entry name" value="ADAM A DISINTEGRIN AND METALLOPROTEASE DOMAIN"/>
    <property type="match status" value="1"/>
</dbReference>
<evidence type="ECO:0000259" key="11">
    <source>
        <dbReference type="PROSITE" id="PS50214"/>
    </source>
</evidence>
<dbReference type="STRING" id="10141.ENSCPOP00000004938"/>
<dbReference type="SUPFAM" id="SSF57552">
    <property type="entry name" value="Blood coagulation inhibitor (disintegrin)"/>
    <property type="match status" value="1"/>
</dbReference>
<dbReference type="InterPro" id="IPR024079">
    <property type="entry name" value="MetalloPept_cat_dom_sf"/>
</dbReference>
<dbReference type="Bgee" id="ENSCPOG00000005484">
    <property type="expression patterns" value="Expressed in testis and 1 other cell type or tissue"/>
</dbReference>
<dbReference type="PANTHER" id="PTHR11905:SF140">
    <property type="entry name" value="A DISINTEGRIN AND METALLOPEPTIDASE DOMAIN 6-RELATED"/>
    <property type="match status" value="1"/>
</dbReference>
<dbReference type="Gene3D" id="4.10.70.10">
    <property type="entry name" value="Disintegrin domain"/>
    <property type="match status" value="1"/>
</dbReference>
<feature type="chain" id="PRO_5003541548" evidence="10">
    <location>
        <begin position="29"/>
        <end position="736"/>
    </location>
</feature>
<evidence type="ECO:0000256" key="3">
    <source>
        <dbReference type="ARBA" id="ARBA00022989"/>
    </source>
</evidence>
<dbReference type="Pfam" id="PF01562">
    <property type="entry name" value="Pep_M12B_propep"/>
    <property type="match status" value="1"/>
</dbReference>
<keyword evidence="3 9" id="KW-1133">Transmembrane helix</keyword>
<dbReference type="SMART" id="SM00050">
    <property type="entry name" value="DISIN"/>
    <property type="match status" value="1"/>
</dbReference>
<dbReference type="AlphaFoldDB" id="H0V5K5"/>
<keyword evidence="5 6" id="KW-1015">Disulfide bond</keyword>
<evidence type="ECO:0000256" key="1">
    <source>
        <dbReference type="ARBA" id="ARBA00004167"/>
    </source>
</evidence>
<dbReference type="InterPro" id="IPR001762">
    <property type="entry name" value="Disintegrin_dom"/>
</dbReference>
<evidence type="ECO:0000256" key="5">
    <source>
        <dbReference type="ARBA" id="ARBA00023157"/>
    </source>
</evidence>
<dbReference type="InterPro" id="IPR006586">
    <property type="entry name" value="ADAM_Cys-rich"/>
</dbReference>
<proteinExistence type="predicted"/>
<keyword evidence="4 9" id="KW-0472">Membrane</keyword>